<sequence length="308" mass="36905">MEYTTPEVQPPDLRDYYADLGVPQTASAQDIKRAHHKLVMQYHPDKQGSGAGPDAHEFRRVREAFEHLRDEVNRSIYNAIYPTIREEWIQYHRWEAYRIQQEELRREQIAKAEQFRQEQIARAEKLRQEQIAKAEELRQRREKERLAREHREREKREARHREAMRRAREAQRAAEKAEMERVVRQWKEELAMKRSQEVARKAREQQEQMARERLREQKEQEAAERSSEVARKAERERELAAKERLKSILRQEKQDVIASYWAKFRVVPDDEKTNSYEEAIDSIGHHDSASSFLADEPVILQPPHPTTL</sequence>
<feature type="region of interest" description="Disordered" evidence="1">
    <location>
        <begin position="137"/>
        <end position="161"/>
    </location>
</feature>
<dbReference type="CDD" id="cd06257">
    <property type="entry name" value="DnaJ"/>
    <property type="match status" value="1"/>
</dbReference>
<evidence type="ECO:0000259" key="2">
    <source>
        <dbReference type="PROSITE" id="PS50076"/>
    </source>
</evidence>
<dbReference type="GO" id="GO:0042026">
    <property type="term" value="P:protein refolding"/>
    <property type="evidence" value="ECO:0007669"/>
    <property type="project" value="TreeGrafter"/>
</dbReference>
<dbReference type="EMBL" id="ML978068">
    <property type="protein sequence ID" value="KAF2017809.1"/>
    <property type="molecule type" value="Genomic_DNA"/>
</dbReference>
<dbReference type="SMART" id="SM00271">
    <property type="entry name" value="DnaJ"/>
    <property type="match status" value="1"/>
</dbReference>
<dbReference type="PANTHER" id="PTHR43096">
    <property type="entry name" value="DNAJ HOMOLOG 1, MITOCHONDRIAL-RELATED"/>
    <property type="match status" value="1"/>
</dbReference>
<dbReference type="GeneID" id="54289242"/>
<dbReference type="InterPro" id="IPR001623">
    <property type="entry name" value="DnaJ_domain"/>
</dbReference>
<feature type="region of interest" description="Disordered" evidence="1">
    <location>
        <begin position="194"/>
        <end position="237"/>
    </location>
</feature>
<dbReference type="OrthoDB" id="10250354at2759"/>
<reference evidence="3" key="1">
    <citation type="journal article" date="2020" name="Stud. Mycol.">
        <title>101 Dothideomycetes genomes: a test case for predicting lifestyles and emergence of pathogens.</title>
        <authorList>
            <person name="Haridas S."/>
            <person name="Albert R."/>
            <person name="Binder M."/>
            <person name="Bloem J."/>
            <person name="Labutti K."/>
            <person name="Salamov A."/>
            <person name="Andreopoulos B."/>
            <person name="Baker S."/>
            <person name="Barry K."/>
            <person name="Bills G."/>
            <person name="Bluhm B."/>
            <person name="Cannon C."/>
            <person name="Castanera R."/>
            <person name="Culley D."/>
            <person name="Daum C."/>
            <person name="Ezra D."/>
            <person name="Gonzalez J."/>
            <person name="Henrissat B."/>
            <person name="Kuo A."/>
            <person name="Liang C."/>
            <person name="Lipzen A."/>
            <person name="Lutzoni F."/>
            <person name="Magnuson J."/>
            <person name="Mondo S."/>
            <person name="Nolan M."/>
            <person name="Ohm R."/>
            <person name="Pangilinan J."/>
            <person name="Park H.-J."/>
            <person name="Ramirez L."/>
            <person name="Alfaro M."/>
            <person name="Sun H."/>
            <person name="Tritt A."/>
            <person name="Yoshinaga Y."/>
            <person name="Zwiers L.-H."/>
            <person name="Turgeon B."/>
            <person name="Goodwin S."/>
            <person name="Spatafora J."/>
            <person name="Crous P."/>
            <person name="Grigoriev I."/>
        </authorList>
    </citation>
    <scope>NUCLEOTIDE SEQUENCE</scope>
    <source>
        <strain evidence="3">CBS 175.79</strain>
    </source>
</reference>
<protein>
    <submittedName>
        <fullName evidence="3">DnaJ-domain-containing protein</fullName>
    </submittedName>
</protein>
<organism evidence="3 4">
    <name type="scientific">Aaosphaeria arxii CBS 175.79</name>
    <dbReference type="NCBI Taxonomy" id="1450172"/>
    <lineage>
        <taxon>Eukaryota</taxon>
        <taxon>Fungi</taxon>
        <taxon>Dikarya</taxon>
        <taxon>Ascomycota</taxon>
        <taxon>Pezizomycotina</taxon>
        <taxon>Dothideomycetes</taxon>
        <taxon>Pleosporomycetidae</taxon>
        <taxon>Pleosporales</taxon>
        <taxon>Pleosporales incertae sedis</taxon>
        <taxon>Aaosphaeria</taxon>
    </lineage>
</organism>
<dbReference type="PANTHER" id="PTHR43096:SF10">
    <property type="entry name" value="CHAPERONE PROTEIN DNAJ A6, CHLOROPLASTIC"/>
    <property type="match status" value="1"/>
</dbReference>
<evidence type="ECO:0000313" key="4">
    <source>
        <dbReference type="Proteomes" id="UP000799778"/>
    </source>
</evidence>
<dbReference type="Proteomes" id="UP000799778">
    <property type="component" value="Unassembled WGS sequence"/>
</dbReference>
<feature type="domain" description="J" evidence="2">
    <location>
        <begin position="15"/>
        <end position="81"/>
    </location>
</feature>
<proteinExistence type="predicted"/>
<evidence type="ECO:0000313" key="3">
    <source>
        <dbReference type="EMBL" id="KAF2017809.1"/>
    </source>
</evidence>
<gene>
    <name evidence="3" type="ORF">BU24DRAFT_460806</name>
</gene>
<dbReference type="InterPro" id="IPR036869">
    <property type="entry name" value="J_dom_sf"/>
</dbReference>
<dbReference type="InterPro" id="IPR018253">
    <property type="entry name" value="DnaJ_domain_CS"/>
</dbReference>
<dbReference type="PRINTS" id="PR00625">
    <property type="entry name" value="JDOMAIN"/>
</dbReference>
<dbReference type="Pfam" id="PF00226">
    <property type="entry name" value="DnaJ"/>
    <property type="match status" value="1"/>
</dbReference>
<dbReference type="Gene3D" id="1.10.287.110">
    <property type="entry name" value="DnaJ domain"/>
    <property type="match status" value="1"/>
</dbReference>
<dbReference type="PROSITE" id="PS50076">
    <property type="entry name" value="DNAJ_2"/>
    <property type="match status" value="1"/>
</dbReference>
<dbReference type="PROSITE" id="PS00636">
    <property type="entry name" value="DNAJ_1"/>
    <property type="match status" value="1"/>
</dbReference>
<name>A0A6A5XXY2_9PLEO</name>
<dbReference type="SUPFAM" id="SSF46565">
    <property type="entry name" value="Chaperone J-domain"/>
    <property type="match status" value="1"/>
</dbReference>
<dbReference type="RefSeq" id="XP_033386148.1">
    <property type="nucleotide sequence ID" value="XM_033531845.1"/>
</dbReference>
<keyword evidence="4" id="KW-1185">Reference proteome</keyword>
<dbReference type="AlphaFoldDB" id="A0A6A5XXY2"/>
<dbReference type="GO" id="GO:0005737">
    <property type="term" value="C:cytoplasm"/>
    <property type="evidence" value="ECO:0007669"/>
    <property type="project" value="TreeGrafter"/>
</dbReference>
<accession>A0A6A5XXY2</accession>
<dbReference type="GO" id="GO:0051082">
    <property type="term" value="F:unfolded protein binding"/>
    <property type="evidence" value="ECO:0007669"/>
    <property type="project" value="TreeGrafter"/>
</dbReference>
<evidence type="ECO:0000256" key="1">
    <source>
        <dbReference type="SAM" id="MobiDB-lite"/>
    </source>
</evidence>